<sequence length="194" mass="22295">TDRYIGIVIEYASGGELFDHILAHRYLRERDACRLFAQLMSGVHYLHSKQIVHRDLKLENLLLDKNRNIIITDFGFANHFDSASRDLMSTSCGSPCYAAPELVISDGLYVGSGYLPFDDDPSNPDGDNINQLYNYILATTLVFPGHVSPDARDLMRMMLVPDPARRCDMRRIMAHQWLRPYAPMFKYSIEELEY</sequence>
<dbReference type="PROSITE" id="PS50011">
    <property type="entry name" value="PROTEIN_KINASE_DOM"/>
    <property type="match status" value="1"/>
</dbReference>
<dbReference type="Gene3D" id="1.10.510.10">
    <property type="entry name" value="Transferase(Phosphotransferase) domain 1"/>
    <property type="match status" value="1"/>
</dbReference>
<feature type="non-terminal residue" evidence="4">
    <location>
        <position position="1"/>
    </location>
</feature>
<organism evidence="4 5">
    <name type="scientific">Modicella reniformis</name>
    <dbReference type="NCBI Taxonomy" id="1440133"/>
    <lineage>
        <taxon>Eukaryota</taxon>
        <taxon>Fungi</taxon>
        <taxon>Fungi incertae sedis</taxon>
        <taxon>Mucoromycota</taxon>
        <taxon>Mortierellomycotina</taxon>
        <taxon>Mortierellomycetes</taxon>
        <taxon>Mortierellales</taxon>
        <taxon>Mortierellaceae</taxon>
        <taxon>Modicella</taxon>
    </lineage>
</organism>
<feature type="domain" description="Protein kinase" evidence="3">
    <location>
        <begin position="1"/>
        <end position="178"/>
    </location>
</feature>
<dbReference type="GO" id="GO:0005524">
    <property type="term" value="F:ATP binding"/>
    <property type="evidence" value="ECO:0007669"/>
    <property type="project" value="UniProtKB-KW"/>
</dbReference>
<accession>A0A9P6IYN0</accession>
<dbReference type="PROSITE" id="PS00108">
    <property type="entry name" value="PROTEIN_KINASE_ST"/>
    <property type="match status" value="1"/>
</dbReference>
<dbReference type="InterPro" id="IPR000719">
    <property type="entry name" value="Prot_kinase_dom"/>
</dbReference>
<dbReference type="InterPro" id="IPR008271">
    <property type="entry name" value="Ser/Thr_kinase_AS"/>
</dbReference>
<evidence type="ECO:0000256" key="1">
    <source>
        <dbReference type="ARBA" id="ARBA00022741"/>
    </source>
</evidence>
<reference evidence="4" key="1">
    <citation type="journal article" date="2020" name="Fungal Divers.">
        <title>Resolving the Mortierellaceae phylogeny through synthesis of multi-gene phylogenetics and phylogenomics.</title>
        <authorList>
            <person name="Vandepol N."/>
            <person name="Liber J."/>
            <person name="Desiro A."/>
            <person name="Na H."/>
            <person name="Kennedy M."/>
            <person name="Barry K."/>
            <person name="Grigoriev I.V."/>
            <person name="Miller A.N."/>
            <person name="O'Donnell K."/>
            <person name="Stajich J.E."/>
            <person name="Bonito G."/>
        </authorList>
    </citation>
    <scope>NUCLEOTIDE SEQUENCE</scope>
    <source>
        <strain evidence="4">MES-2147</strain>
    </source>
</reference>
<dbReference type="PANTHER" id="PTHR24346">
    <property type="entry name" value="MAP/MICROTUBULE AFFINITY-REGULATING KINASE"/>
    <property type="match status" value="1"/>
</dbReference>
<dbReference type="OrthoDB" id="193931at2759"/>
<dbReference type="Pfam" id="PF00069">
    <property type="entry name" value="Pkinase"/>
    <property type="match status" value="1"/>
</dbReference>
<dbReference type="InterPro" id="IPR011009">
    <property type="entry name" value="Kinase-like_dom_sf"/>
</dbReference>
<dbReference type="EMBL" id="JAAAHW010006881">
    <property type="protein sequence ID" value="KAF9953771.1"/>
    <property type="molecule type" value="Genomic_DNA"/>
</dbReference>
<dbReference type="SMART" id="SM00220">
    <property type="entry name" value="S_TKc"/>
    <property type="match status" value="1"/>
</dbReference>
<evidence type="ECO:0000313" key="5">
    <source>
        <dbReference type="Proteomes" id="UP000749646"/>
    </source>
</evidence>
<dbReference type="SUPFAM" id="SSF56112">
    <property type="entry name" value="Protein kinase-like (PK-like)"/>
    <property type="match status" value="1"/>
</dbReference>
<evidence type="ECO:0000256" key="2">
    <source>
        <dbReference type="ARBA" id="ARBA00022840"/>
    </source>
</evidence>
<proteinExistence type="predicted"/>
<name>A0A9P6IYN0_9FUNG</name>
<dbReference type="AlphaFoldDB" id="A0A9P6IYN0"/>
<dbReference type="Proteomes" id="UP000749646">
    <property type="component" value="Unassembled WGS sequence"/>
</dbReference>
<dbReference type="GO" id="GO:0005737">
    <property type="term" value="C:cytoplasm"/>
    <property type="evidence" value="ECO:0007669"/>
    <property type="project" value="TreeGrafter"/>
</dbReference>
<comment type="caution">
    <text evidence="4">The sequence shown here is derived from an EMBL/GenBank/DDBJ whole genome shotgun (WGS) entry which is preliminary data.</text>
</comment>
<evidence type="ECO:0000259" key="3">
    <source>
        <dbReference type="PROSITE" id="PS50011"/>
    </source>
</evidence>
<gene>
    <name evidence="4" type="ORF">BGZ65_004468</name>
</gene>
<keyword evidence="2" id="KW-0067">ATP-binding</keyword>
<dbReference type="GO" id="GO:0004674">
    <property type="term" value="F:protein serine/threonine kinase activity"/>
    <property type="evidence" value="ECO:0007669"/>
    <property type="project" value="TreeGrafter"/>
</dbReference>
<dbReference type="GO" id="GO:0035556">
    <property type="term" value="P:intracellular signal transduction"/>
    <property type="evidence" value="ECO:0007669"/>
    <property type="project" value="TreeGrafter"/>
</dbReference>
<dbReference type="PANTHER" id="PTHR24346:SF110">
    <property type="entry name" value="NON-SPECIFIC SERINE_THREONINE PROTEIN KINASE"/>
    <property type="match status" value="1"/>
</dbReference>
<protein>
    <recommendedName>
        <fullName evidence="3">Protein kinase domain-containing protein</fullName>
    </recommendedName>
</protein>
<keyword evidence="1" id="KW-0547">Nucleotide-binding</keyword>
<evidence type="ECO:0000313" key="4">
    <source>
        <dbReference type="EMBL" id="KAF9953771.1"/>
    </source>
</evidence>
<keyword evidence="5" id="KW-1185">Reference proteome</keyword>